<proteinExistence type="predicted"/>
<feature type="transmembrane region" description="Helical" evidence="1">
    <location>
        <begin position="248"/>
        <end position="267"/>
    </location>
</feature>
<feature type="transmembrane region" description="Helical" evidence="1">
    <location>
        <begin position="170"/>
        <end position="197"/>
    </location>
</feature>
<feature type="transmembrane region" description="Helical" evidence="1">
    <location>
        <begin position="36"/>
        <end position="55"/>
    </location>
</feature>
<sequence length="401" mass="47697">MIYLILILLFLFPVYACDYKLWNYGNSYERGNTYKGYYFFLYIVVVLFLGLRNYVGGDTIGYMDMWKKIPFLEGLSKFDFLHAKYAPMWYITNSFCKTINSNFYSFQIFHAILVNGVIFYIVSKYCQYRFTVIFFYVVATMLYFNCEILRESLSLSCGLLAMNHYKEKKWVQYFSWSLLALSFHKSGIVLLVIPFLYRYSASTINYKQLLILLIIGFIFSSFLLKHIVGSFLPFFSDSFEEYSQMKRATIFGSVRSCLIVLLVAYLVKQYETANNCMSATVIVGAKFYLLTQILGLFLPIFSTRFVNYFQIYYLILLGDFIWNHYGAKKILIFALYANFIFGVVKHQARDVSDWVSSTSHGYYFYQRYYPYYSIFDDIPYDELNHRKNIYYQERLNRLKHE</sequence>
<dbReference type="InterPro" id="IPR049458">
    <property type="entry name" value="EpsG-like"/>
</dbReference>
<evidence type="ECO:0000313" key="3">
    <source>
        <dbReference type="Proteomes" id="UP001209417"/>
    </source>
</evidence>
<feature type="transmembrane region" description="Helical" evidence="1">
    <location>
        <begin position="279"/>
        <end position="298"/>
    </location>
</feature>
<dbReference type="AlphaFoldDB" id="A0AAW5U7N6"/>
<dbReference type="Pfam" id="PF14897">
    <property type="entry name" value="EpsG"/>
    <property type="match status" value="1"/>
</dbReference>
<feature type="transmembrane region" description="Helical" evidence="1">
    <location>
        <begin position="103"/>
        <end position="122"/>
    </location>
</feature>
<evidence type="ECO:0000313" key="2">
    <source>
        <dbReference type="EMBL" id="MCW4130588.1"/>
    </source>
</evidence>
<dbReference type="EMBL" id="JAPDVG010000001">
    <property type="protein sequence ID" value="MCW4130588.1"/>
    <property type="molecule type" value="Genomic_DNA"/>
</dbReference>
<keyword evidence="1" id="KW-0472">Membrane</keyword>
<feature type="transmembrane region" description="Helical" evidence="1">
    <location>
        <begin position="328"/>
        <end position="344"/>
    </location>
</feature>
<name>A0AAW5U7N6_9BACT</name>
<dbReference type="RefSeq" id="WP_264952327.1">
    <property type="nucleotide sequence ID" value="NZ_JAPDVE010000003.1"/>
</dbReference>
<reference evidence="2" key="1">
    <citation type="submission" date="2022-11" db="EMBL/GenBank/DDBJ databases">
        <title>Genomic repertoires linked with pathogenic potency of arthritogenic Prevotella copri isolated from the gut of rheumatoid arthritis patients.</title>
        <authorList>
            <person name="Nii T."/>
            <person name="Maeda Y."/>
            <person name="Motooka D."/>
            <person name="Naito M."/>
            <person name="Matsumoto Y."/>
            <person name="Ogawa T."/>
            <person name="Oguro-Igashira E."/>
            <person name="Kishikawa T."/>
            <person name="Yamashita M."/>
            <person name="Koizumi S."/>
            <person name="Kurakawa T."/>
            <person name="Okumura R."/>
            <person name="Kayama H."/>
            <person name="Murakami M."/>
            <person name="Sakaguchi T."/>
            <person name="Das B."/>
            <person name="Nakamura S."/>
            <person name="Okada Y."/>
            <person name="Kumanogoh A."/>
            <person name="Takeda K."/>
        </authorList>
    </citation>
    <scope>NUCLEOTIDE SEQUENCE</scope>
    <source>
        <strain evidence="2">H019-1</strain>
    </source>
</reference>
<accession>A0AAW5U7N6</accession>
<keyword evidence="1" id="KW-0812">Transmembrane</keyword>
<organism evidence="2 3">
    <name type="scientific">Segatella copri</name>
    <dbReference type="NCBI Taxonomy" id="165179"/>
    <lineage>
        <taxon>Bacteria</taxon>
        <taxon>Pseudomonadati</taxon>
        <taxon>Bacteroidota</taxon>
        <taxon>Bacteroidia</taxon>
        <taxon>Bacteroidales</taxon>
        <taxon>Prevotellaceae</taxon>
        <taxon>Segatella</taxon>
    </lineage>
</organism>
<gene>
    <name evidence="2" type="ORF">ONT19_03000</name>
</gene>
<feature type="transmembrane region" description="Helical" evidence="1">
    <location>
        <begin position="209"/>
        <end position="236"/>
    </location>
</feature>
<comment type="caution">
    <text evidence="2">The sequence shown here is derived from an EMBL/GenBank/DDBJ whole genome shotgun (WGS) entry which is preliminary data.</text>
</comment>
<evidence type="ECO:0000256" key="1">
    <source>
        <dbReference type="SAM" id="Phobius"/>
    </source>
</evidence>
<keyword evidence="1" id="KW-1133">Transmembrane helix</keyword>
<dbReference type="Proteomes" id="UP001209417">
    <property type="component" value="Unassembled WGS sequence"/>
</dbReference>
<protein>
    <submittedName>
        <fullName evidence="2">EpsG family protein</fullName>
    </submittedName>
</protein>
<feature type="transmembrane region" description="Helical" evidence="1">
    <location>
        <begin position="128"/>
        <end position="149"/>
    </location>
</feature>